<evidence type="ECO:0000259" key="6">
    <source>
        <dbReference type="Pfam" id="PF00441"/>
    </source>
</evidence>
<comment type="caution">
    <text evidence="9">The sequence shown here is derived from an EMBL/GenBank/DDBJ whole genome shotgun (WGS) entry which is preliminary data.</text>
</comment>
<dbReference type="InterPro" id="IPR037069">
    <property type="entry name" value="AcylCoA_DH/ox_N_sf"/>
</dbReference>
<feature type="domain" description="Acyl-CoA dehydrogenase/oxidase N-terminal" evidence="8">
    <location>
        <begin position="1"/>
        <end position="103"/>
    </location>
</feature>
<dbReference type="Gene3D" id="2.40.110.10">
    <property type="entry name" value="Butyryl-CoA Dehydrogenase, subunit A, domain 2"/>
    <property type="match status" value="1"/>
</dbReference>
<dbReference type="Pfam" id="PF00441">
    <property type="entry name" value="Acyl-CoA_dh_1"/>
    <property type="match status" value="1"/>
</dbReference>
<dbReference type="Gene3D" id="1.20.140.10">
    <property type="entry name" value="Butyryl-CoA Dehydrogenase, subunit A, domain 3"/>
    <property type="match status" value="1"/>
</dbReference>
<dbReference type="SUPFAM" id="SSF47203">
    <property type="entry name" value="Acyl-CoA dehydrogenase C-terminal domain-like"/>
    <property type="match status" value="1"/>
</dbReference>
<proteinExistence type="inferred from homology"/>
<dbReference type="GO" id="GO:0050660">
    <property type="term" value="F:flavin adenine dinucleotide binding"/>
    <property type="evidence" value="ECO:0007669"/>
    <property type="project" value="InterPro"/>
</dbReference>
<sequence>VRDFATNEVKPLAAQIDEEGKCPVEIMKKAAGLGLFGITIDEEYGGSGGDYLSMAIAAEELCRASASVGTVFLASLSLACYPIYKFGNEEQKRKFVTPIAKGEKMACFALTEPGAGSDAAALETSAKLQGDNYVLNGTKIFITNGAEAEIAVVFATTDKSLAHRGINAFIVEKGTPGFSVGKEEHKFGIRGSSTTELIFENCQIPTANRLGEEGRGLRIAMEAIDSSRVTVAAQALGISQAAFEDALTYAKDRQQFGQLLIN</sequence>
<feature type="domain" description="Acyl-CoA dehydrogenase/oxidase C-terminal" evidence="6">
    <location>
        <begin position="214"/>
        <end position="261"/>
    </location>
</feature>
<evidence type="ECO:0000259" key="8">
    <source>
        <dbReference type="Pfam" id="PF02771"/>
    </source>
</evidence>
<protein>
    <recommendedName>
        <fullName evidence="10">Acyl-CoA dehydrogenase</fullName>
    </recommendedName>
</protein>
<dbReference type="Pfam" id="PF02771">
    <property type="entry name" value="Acyl-CoA_dh_N"/>
    <property type="match status" value="1"/>
</dbReference>
<evidence type="ECO:0000256" key="1">
    <source>
        <dbReference type="ARBA" id="ARBA00001974"/>
    </source>
</evidence>
<organism evidence="9">
    <name type="scientific">marine sediment metagenome</name>
    <dbReference type="NCBI Taxonomy" id="412755"/>
    <lineage>
        <taxon>unclassified sequences</taxon>
        <taxon>metagenomes</taxon>
        <taxon>ecological metagenomes</taxon>
    </lineage>
</organism>
<evidence type="ECO:0000313" key="9">
    <source>
        <dbReference type="EMBL" id="GAG21816.1"/>
    </source>
</evidence>
<feature type="non-terminal residue" evidence="9">
    <location>
        <position position="262"/>
    </location>
</feature>
<dbReference type="EMBL" id="BARS01030438">
    <property type="protein sequence ID" value="GAG21816.1"/>
    <property type="molecule type" value="Genomic_DNA"/>
</dbReference>
<dbReference type="PROSITE" id="PS00072">
    <property type="entry name" value="ACYL_COA_DH_1"/>
    <property type="match status" value="1"/>
</dbReference>
<dbReference type="InterPro" id="IPR006091">
    <property type="entry name" value="Acyl-CoA_Oxase/DH_mid-dom"/>
</dbReference>
<dbReference type="InterPro" id="IPR009075">
    <property type="entry name" value="AcylCo_DH/oxidase_C"/>
</dbReference>
<comment type="cofactor">
    <cofactor evidence="1">
        <name>FAD</name>
        <dbReference type="ChEBI" id="CHEBI:57692"/>
    </cofactor>
</comment>
<dbReference type="FunFam" id="2.40.110.10:FF:000001">
    <property type="entry name" value="Acyl-CoA dehydrogenase, mitochondrial"/>
    <property type="match status" value="1"/>
</dbReference>
<name>X0XA33_9ZZZZ</name>
<gene>
    <name evidence="9" type="ORF">S01H1_47473</name>
</gene>
<evidence type="ECO:0000256" key="2">
    <source>
        <dbReference type="ARBA" id="ARBA00009347"/>
    </source>
</evidence>
<dbReference type="FunFam" id="1.10.540.10:FF:000002">
    <property type="entry name" value="Acyl-CoA dehydrogenase FadE19"/>
    <property type="match status" value="1"/>
</dbReference>
<dbReference type="GO" id="GO:0003995">
    <property type="term" value="F:acyl-CoA dehydrogenase activity"/>
    <property type="evidence" value="ECO:0007669"/>
    <property type="project" value="InterPro"/>
</dbReference>
<dbReference type="InterPro" id="IPR006089">
    <property type="entry name" value="Acyl-CoA_DH_CS"/>
</dbReference>
<dbReference type="InterPro" id="IPR036250">
    <property type="entry name" value="AcylCo_DH-like_C"/>
</dbReference>
<dbReference type="InterPro" id="IPR046373">
    <property type="entry name" value="Acyl-CoA_Oxase/DH_mid-dom_sf"/>
</dbReference>
<accession>X0XA33</accession>
<evidence type="ECO:0008006" key="10">
    <source>
        <dbReference type="Google" id="ProtNLM"/>
    </source>
</evidence>
<dbReference type="PANTHER" id="PTHR43884:SF12">
    <property type="entry name" value="ISOVALERYL-COA DEHYDROGENASE, MITOCHONDRIAL-RELATED"/>
    <property type="match status" value="1"/>
</dbReference>
<keyword evidence="5" id="KW-0560">Oxidoreductase</keyword>
<dbReference type="Pfam" id="PF02770">
    <property type="entry name" value="Acyl-CoA_dh_M"/>
    <property type="match status" value="1"/>
</dbReference>
<evidence type="ECO:0000259" key="7">
    <source>
        <dbReference type="Pfam" id="PF02770"/>
    </source>
</evidence>
<evidence type="ECO:0000256" key="5">
    <source>
        <dbReference type="ARBA" id="ARBA00023002"/>
    </source>
</evidence>
<dbReference type="PANTHER" id="PTHR43884">
    <property type="entry name" value="ACYL-COA DEHYDROGENASE"/>
    <property type="match status" value="1"/>
</dbReference>
<feature type="domain" description="Acyl-CoA oxidase/dehydrogenase middle" evidence="7">
    <location>
        <begin position="107"/>
        <end position="202"/>
    </location>
</feature>
<keyword evidence="4" id="KW-0274">FAD</keyword>
<dbReference type="Gene3D" id="1.10.540.10">
    <property type="entry name" value="Acyl-CoA dehydrogenase/oxidase, N-terminal domain"/>
    <property type="match status" value="1"/>
</dbReference>
<keyword evidence="3" id="KW-0285">Flavoprotein</keyword>
<comment type="similarity">
    <text evidence="2">Belongs to the acyl-CoA dehydrogenase family.</text>
</comment>
<dbReference type="InterPro" id="IPR013786">
    <property type="entry name" value="AcylCoA_DH/ox_N"/>
</dbReference>
<reference evidence="9" key="1">
    <citation type="journal article" date="2014" name="Front. Microbiol.">
        <title>High frequency of phylogenetically diverse reductive dehalogenase-homologous genes in deep subseafloor sedimentary metagenomes.</title>
        <authorList>
            <person name="Kawai M."/>
            <person name="Futagami T."/>
            <person name="Toyoda A."/>
            <person name="Takaki Y."/>
            <person name="Nishi S."/>
            <person name="Hori S."/>
            <person name="Arai W."/>
            <person name="Tsubouchi T."/>
            <person name="Morono Y."/>
            <person name="Uchiyama I."/>
            <person name="Ito T."/>
            <person name="Fujiyama A."/>
            <person name="Inagaki F."/>
            <person name="Takami H."/>
        </authorList>
    </citation>
    <scope>NUCLEOTIDE SEQUENCE</scope>
    <source>
        <strain evidence="9">Expedition CK06-06</strain>
    </source>
</reference>
<feature type="non-terminal residue" evidence="9">
    <location>
        <position position="1"/>
    </location>
</feature>
<dbReference type="AlphaFoldDB" id="X0XA33"/>
<evidence type="ECO:0000256" key="3">
    <source>
        <dbReference type="ARBA" id="ARBA00022630"/>
    </source>
</evidence>
<dbReference type="InterPro" id="IPR009100">
    <property type="entry name" value="AcylCoA_DH/oxidase_NM_dom_sf"/>
</dbReference>
<dbReference type="SUPFAM" id="SSF56645">
    <property type="entry name" value="Acyl-CoA dehydrogenase NM domain-like"/>
    <property type="match status" value="1"/>
</dbReference>
<evidence type="ECO:0000256" key="4">
    <source>
        <dbReference type="ARBA" id="ARBA00022827"/>
    </source>
</evidence>